<comment type="caution">
    <text evidence="3">The sequence shown here is derived from an EMBL/GenBank/DDBJ whole genome shotgun (WGS) entry which is preliminary data.</text>
</comment>
<evidence type="ECO:0000313" key="4">
    <source>
        <dbReference type="Proteomes" id="UP000632740"/>
    </source>
</evidence>
<dbReference type="Pfam" id="PF00436">
    <property type="entry name" value="SSB"/>
    <property type="match status" value="1"/>
</dbReference>
<protein>
    <recommendedName>
        <fullName evidence="5">Single-stranded DNA-binding protein</fullName>
    </recommendedName>
</protein>
<gene>
    <name evidence="3" type="ORF">Cch01nite_35550</name>
</gene>
<dbReference type="Gene3D" id="2.40.50.140">
    <property type="entry name" value="Nucleic acid-binding proteins"/>
    <property type="match status" value="1"/>
</dbReference>
<dbReference type="InterPro" id="IPR012340">
    <property type="entry name" value="NA-bd_OB-fold"/>
</dbReference>
<organism evidence="3 4">
    <name type="scientific">Cellulomonas chitinilytica</name>
    <dbReference type="NCBI Taxonomy" id="398759"/>
    <lineage>
        <taxon>Bacteria</taxon>
        <taxon>Bacillati</taxon>
        <taxon>Actinomycetota</taxon>
        <taxon>Actinomycetes</taxon>
        <taxon>Micrococcales</taxon>
        <taxon>Cellulomonadaceae</taxon>
        <taxon>Cellulomonas</taxon>
    </lineage>
</organism>
<dbReference type="PROSITE" id="PS50935">
    <property type="entry name" value="SSB"/>
    <property type="match status" value="1"/>
</dbReference>
<sequence>MSTHTLDLTLVGWIGSEVRNYPSTDGSTEFTSFRMASTRRWFDRRENVWKDGRTEWFTVKLWRQAAQNAGHSLRKGDPVVVHGRLSTEEWAAPEGPRTTLVIEASAVGHDLTFGTTHFRRTLSPAAAEQGAAEGAEAPADVSGLDELADEDALVPAEDVAVEPEEVRTLVGAR</sequence>
<reference evidence="3" key="1">
    <citation type="submission" date="2021-01" db="EMBL/GenBank/DDBJ databases">
        <title>Whole genome shotgun sequence of Cellulomonas chitinilytica NBRC 110799.</title>
        <authorList>
            <person name="Komaki H."/>
            <person name="Tamura T."/>
        </authorList>
    </citation>
    <scope>NUCLEOTIDE SEQUENCE</scope>
    <source>
        <strain evidence="3">NBRC 110799</strain>
    </source>
</reference>
<name>A0A919P764_9CELL</name>
<dbReference type="EMBL" id="BONK01000013">
    <property type="protein sequence ID" value="GIG22831.1"/>
    <property type="molecule type" value="Genomic_DNA"/>
</dbReference>
<evidence type="ECO:0000256" key="2">
    <source>
        <dbReference type="PROSITE-ProRule" id="PRU00252"/>
    </source>
</evidence>
<keyword evidence="1 2" id="KW-0238">DNA-binding</keyword>
<keyword evidence="4" id="KW-1185">Reference proteome</keyword>
<evidence type="ECO:0008006" key="5">
    <source>
        <dbReference type="Google" id="ProtNLM"/>
    </source>
</evidence>
<evidence type="ECO:0000256" key="1">
    <source>
        <dbReference type="ARBA" id="ARBA00023125"/>
    </source>
</evidence>
<accession>A0A919P764</accession>
<dbReference type="SUPFAM" id="SSF50249">
    <property type="entry name" value="Nucleic acid-binding proteins"/>
    <property type="match status" value="1"/>
</dbReference>
<dbReference type="AlphaFoldDB" id="A0A919P764"/>
<proteinExistence type="predicted"/>
<dbReference type="RefSeq" id="WP_203757840.1">
    <property type="nucleotide sequence ID" value="NZ_BONK01000013.1"/>
</dbReference>
<evidence type="ECO:0000313" key="3">
    <source>
        <dbReference type="EMBL" id="GIG22831.1"/>
    </source>
</evidence>
<dbReference type="GO" id="GO:0003697">
    <property type="term" value="F:single-stranded DNA binding"/>
    <property type="evidence" value="ECO:0007669"/>
    <property type="project" value="InterPro"/>
</dbReference>
<dbReference type="CDD" id="cd04496">
    <property type="entry name" value="SSB_OBF"/>
    <property type="match status" value="1"/>
</dbReference>
<dbReference type="InterPro" id="IPR000424">
    <property type="entry name" value="Primosome_PriB/ssb"/>
</dbReference>
<dbReference type="Proteomes" id="UP000632740">
    <property type="component" value="Unassembled WGS sequence"/>
</dbReference>